<protein>
    <submittedName>
        <fullName evidence="10">Hopanoid biosynthesis associated glycosyl transferase protein HpnI</fullName>
    </submittedName>
</protein>
<keyword evidence="5 10" id="KW-0808">Transferase</keyword>
<evidence type="ECO:0000256" key="5">
    <source>
        <dbReference type="ARBA" id="ARBA00022679"/>
    </source>
</evidence>
<feature type="transmembrane region" description="Helical" evidence="9">
    <location>
        <begin position="358"/>
        <end position="380"/>
    </location>
</feature>
<dbReference type="OrthoDB" id="284671at2"/>
<dbReference type="PANTHER" id="PTHR12726:SF0">
    <property type="entry name" value="CERAMIDE GLUCOSYLTRANSFERASE"/>
    <property type="match status" value="1"/>
</dbReference>
<dbReference type="GO" id="GO:0008120">
    <property type="term" value="F:ceramide glucosyltransferase activity"/>
    <property type="evidence" value="ECO:0007669"/>
    <property type="project" value="TreeGrafter"/>
</dbReference>
<keyword evidence="6 9" id="KW-0812">Transmembrane</keyword>
<dbReference type="GO" id="GO:0006679">
    <property type="term" value="P:glucosylceramide biosynthetic process"/>
    <property type="evidence" value="ECO:0007669"/>
    <property type="project" value="TreeGrafter"/>
</dbReference>
<dbReference type="PANTHER" id="PTHR12726">
    <property type="entry name" value="CERAMIDE GLUCOSYLTRANSFERASE"/>
    <property type="match status" value="1"/>
</dbReference>
<keyword evidence="4" id="KW-0328">Glycosyltransferase</keyword>
<evidence type="ECO:0000256" key="4">
    <source>
        <dbReference type="ARBA" id="ARBA00022676"/>
    </source>
</evidence>
<gene>
    <name evidence="10" type="ORF">STSP2_01123</name>
</gene>
<dbReference type="KEGG" id="alus:STSP2_01123"/>
<organism evidence="10 11">
    <name type="scientific">Anaerohalosphaera lusitana</name>
    <dbReference type="NCBI Taxonomy" id="1936003"/>
    <lineage>
        <taxon>Bacteria</taxon>
        <taxon>Pseudomonadati</taxon>
        <taxon>Planctomycetota</taxon>
        <taxon>Phycisphaerae</taxon>
        <taxon>Sedimentisphaerales</taxon>
        <taxon>Anaerohalosphaeraceae</taxon>
        <taxon>Anaerohalosphaera</taxon>
    </lineage>
</organism>
<feature type="transmembrane region" description="Helical" evidence="9">
    <location>
        <begin position="285"/>
        <end position="312"/>
    </location>
</feature>
<evidence type="ECO:0000256" key="1">
    <source>
        <dbReference type="ARBA" id="ARBA00004141"/>
    </source>
</evidence>
<comment type="pathway">
    <text evidence="2">Lipid metabolism; sphingolipid metabolism.</text>
</comment>
<proteinExistence type="predicted"/>
<evidence type="ECO:0000256" key="9">
    <source>
        <dbReference type="SAM" id="Phobius"/>
    </source>
</evidence>
<reference evidence="11" key="1">
    <citation type="submission" date="2017-02" db="EMBL/GenBank/DDBJ databases">
        <title>Comparative genomics and description of representatives of a novel lineage of planctomycetes thriving in anoxic sediments.</title>
        <authorList>
            <person name="Spring S."/>
            <person name="Bunk B."/>
            <person name="Sproer C."/>
        </authorList>
    </citation>
    <scope>NUCLEOTIDE SEQUENCE [LARGE SCALE GENOMIC DNA]</scope>
    <source>
        <strain evidence="11">ST-NAGAB-D1</strain>
    </source>
</reference>
<dbReference type="InterPro" id="IPR029044">
    <property type="entry name" value="Nucleotide-diphossugar_trans"/>
</dbReference>
<keyword evidence="11" id="KW-1185">Reference proteome</keyword>
<dbReference type="RefSeq" id="WP_146660588.1">
    <property type="nucleotide sequence ID" value="NZ_CP019791.1"/>
</dbReference>
<dbReference type="Gene3D" id="3.90.550.10">
    <property type="entry name" value="Spore Coat Polysaccharide Biosynthesis Protein SpsA, Chain A"/>
    <property type="match status" value="1"/>
</dbReference>
<evidence type="ECO:0000256" key="8">
    <source>
        <dbReference type="ARBA" id="ARBA00023136"/>
    </source>
</evidence>
<keyword evidence="8 9" id="KW-0472">Membrane</keyword>
<dbReference type="Pfam" id="PF13506">
    <property type="entry name" value="Glyco_transf_21"/>
    <property type="match status" value="1"/>
</dbReference>
<comment type="subcellular location">
    <subcellularLocation>
        <location evidence="1">Membrane</location>
        <topology evidence="1">Multi-pass membrane protein</topology>
    </subcellularLocation>
</comment>
<keyword evidence="7 9" id="KW-1133">Transmembrane helix</keyword>
<dbReference type="SUPFAM" id="SSF53448">
    <property type="entry name" value="Nucleotide-diphospho-sugar transferases"/>
    <property type="match status" value="1"/>
</dbReference>
<feature type="transmembrane region" description="Helical" evidence="9">
    <location>
        <begin position="318"/>
        <end position="337"/>
    </location>
</feature>
<name>A0A1U9NJ64_9BACT</name>
<feature type="transmembrane region" description="Helical" evidence="9">
    <location>
        <begin position="6"/>
        <end position="25"/>
    </location>
</feature>
<evidence type="ECO:0000256" key="2">
    <source>
        <dbReference type="ARBA" id="ARBA00004760"/>
    </source>
</evidence>
<comment type="pathway">
    <text evidence="3">Sphingolipid metabolism.</text>
</comment>
<evidence type="ECO:0000256" key="3">
    <source>
        <dbReference type="ARBA" id="ARBA00004991"/>
    </source>
</evidence>
<dbReference type="Proteomes" id="UP000189674">
    <property type="component" value="Chromosome"/>
</dbReference>
<dbReference type="EMBL" id="CP019791">
    <property type="protein sequence ID" value="AQT67969.1"/>
    <property type="molecule type" value="Genomic_DNA"/>
</dbReference>
<evidence type="ECO:0000313" key="10">
    <source>
        <dbReference type="EMBL" id="AQT67969.1"/>
    </source>
</evidence>
<evidence type="ECO:0000313" key="11">
    <source>
        <dbReference type="Proteomes" id="UP000189674"/>
    </source>
</evidence>
<dbReference type="GO" id="GO:0016020">
    <property type="term" value="C:membrane"/>
    <property type="evidence" value="ECO:0007669"/>
    <property type="project" value="UniProtKB-SubCell"/>
</dbReference>
<evidence type="ECO:0000256" key="7">
    <source>
        <dbReference type="ARBA" id="ARBA00022989"/>
    </source>
</evidence>
<dbReference type="InterPro" id="IPR025993">
    <property type="entry name" value="Ceramide_glucosylTrfase"/>
</dbReference>
<sequence length="403" mass="45640">MFWHIYNILAPVVILAQLLFLAMMFSNYRYVLKKAPRERTSYTPAALLTVPCKGIDNAFDRNVASFYALDYPAYVLHFVVESEDDPAFEHLNALRKKHLAGSDVKYVRILVAGRAQSCSQKIHNLLYSCENAPDDVEVFAFADSDACLSSDWLRQIVYPLRKDKNGASTGYRWFVPQKNNLATLALSAINAKVAQMLGNSHFNQAWGGSMAIKRDTFYDMKLDEIWSNALSDDLCLSWAVKQAKKKVVFVPACLVASYEQMDWLQLFEFARRQFMITRVIMPKTWLFGLASSLFATLGVWAGLAISIAASIAGKGHLWLYWTVPLVFVACQMIRAITRQNMIKRLLPEDAHTLKAARFADILGTPIWSVLTLITILSSAAGRTITWRDTRYKMISPTRTHISR</sequence>
<dbReference type="STRING" id="1936003.STSP2_01123"/>
<evidence type="ECO:0000256" key="6">
    <source>
        <dbReference type="ARBA" id="ARBA00022692"/>
    </source>
</evidence>
<accession>A0A1U9NJ64</accession>
<dbReference type="AlphaFoldDB" id="A0A1U9NJ64"/>